<keyword evidence="5 6" id="KW-0472">Membrane</keyword>
<feature type="transmembrane region" description="Helical" evidence="6">
    <location>
        <begin position="91"/>
        <end position="111"/>
    </location>
</feature>
<sequence>MNDKIQGPKVFKTTEGKERFTKEEVKKQQKTWRPLLHEKTENKKFFPNYFYAGFWIRLFAYCIDLICVSAITNGTVGLAYRVAAVKISNSFLSFSSLLALAIYLAYFTLLTKLNHGQTIGKMIFGIRVVSLTETELSWGTVIIRETVCRFILKGFPFILGYVVAAFTDHKQHVGDYFSDTSVITINVLKAFNKEMRA</sequence>
<evidence type="ECO:0000256" key="1">
    <source>
        <dbReference type="ARBA" id="ARBA00004651"/>
    </source>
</evidence>
<accession>A0A679IJW9</accession>
<evidence type="ECO:0000313" key="8">
    <source>
        <dbReference type="EMBL" id="BCA85815.1"/>
    </source>
</evidence>
<evidence type="ECO:0000256" key="4">
    <source>
        <dbReference type="ARBA" id="ARBA00022989"/>
    </source>
</evidence>
<name>A0A679IJW9_9ENTE</name>
<dbReference type="Proteomes" id="UP000502998">
    <property type="component" value="Chromosome"/>
</dbReference>
<evidence type="ECO:0000256" key="2">
    <source>
        <dbReference type="ARBA" id="ARBA00022475"/>
    </source>
</evidence>
<keyword evidence="4 6" id="KW-1133">Transmembrane helix</keyword>
<evidence type="ECO:0000259" key="7">
    <source>
        <dbReference type="Pfam" id="PF06271"/>
    </source>
</evidence>
<evidence type="ECO:0000313" key="9">
    <source>
        <dbReference type="Proteomes" id="UP000502998"/>
    </source>
</evidence>
<keyword evidence="3 6" id="KW-0812">Transmembrane</keyword>
<dbReference type="RefSeq" id="WP_173103049.1">
    <property type="nucleotide sequence ID" value="NZ_AP022822.1"/>
</dbReference>
<dbReference type="KEGG" id="esg:EsVE80_13380"/>
<dbReference type="Pfam" id="PF06271">
    <property type="entry name" value="RDD"/>
    <property type="match status" value="1"/>
</dbReference>
<dbReference type="AlphaFoldDB" id="A0A679IJW9"/>
<reference evidence="8 9" key="1">
    <citation type="submission" date="2020-02" db="EMBL/GenBank/DDBJ databases">
        <title>Characterization of vanA genotype vancomycin-resistant Enterococcus saigonensis VE80.</title>
        <authorList>
            <person name="Harada T."/>
            <person name="Motooka D."/>
            <person name="Nakamura S."/>
            <person name="Yamamoto Y."/>
            <person name="Kawahara R."/>
            <person name="Kawatsu K."/>
        </authorList>
    </citation>
    <scope>NUCLEOTIDE SEQUENCE [LARGE SCALE GENOMIC DNA]</scope>
    <source>
        <strain evidence="8 9">VE80</strain>
    </source>
</reference>
<dbReference type="PANTHER" id="PTHR36115">
    <property type="entry name" value="PROLINE-RICH ANTIGEN HOMOLOG-RELATED"/>
    <property type="match status" value="1"/>
</dbReference>
<evidence type="ECO:0000256" key="6">
    <source>
        <dbReference type="SAM" id="Phobius"/>
    </source>
</evidence>
<proteinExistence type="predicted"/>
<protein>
    <submittedName>
        <fullName evidence="8">RDD family protein</fullName>
    </submittedName>
</protein>
<dbReference type="EMBL" id="AP022822">
    <property type="protein sequence ID" value="BCA85815.1"/>
    <property type="molecule type" value="Genomic_DNA"/>
</dbReference>
<dbReference type="InterPro" id="IPR051791">
    <property type="entry name" value="Pra-immunoreactive"/>
</dbReference>
<comment type="subcellular location">
    <subcellularLocation>
        <location evidence="1">Cell membrane</location>
        <topology evidence="1">Multi-pass membrane protein</topology>
    </subcellularLocation>
</comment>
<dbReference type="GO" id="GO:0005886">
    <property type="term" value="C:plasma membrane"/>
    <property type="evidence" value="ECO:0007669"/>
    <property type="project" value="UniProtKB-SubCell"/>
</dbReference>
<feature type="transmembrane region" description="Helical" evidence="6">
    <location>
        <begin position="49"/>
        <end position="71"/>
    </location>
</feature>
<dbReference type="InterPro" id="IPR010432">
    <property type="entry name" value="RDD"/>
</dbReference>
<feature type="domain" description="RDD" evidence="7">
    <location>
        <begin position="51"/>
        <end position="178"/>
    </location>
</feature>
<evidence type="ECO:0000256" key="3">
    <source>
        <dbReference type="ARBA" id="ARBA00022692"/>
    </source>
</evidence>
<gene>
    <name evidence="8" type="ORF">EsVE80_13380</name>
</gene>
<keyword evidence="9" id="KW-1185">Reference proteome</keyword>
<dbReference type="PANTHER" id="PTHR36115:SF9">
    <property type="entry name" value="LMO1584 PROTEIN"/>
    <property type="match status" value="1"/>
</dbReference>
<evidence type="ECO:0000256" key="5">
    <source>
        <dbReference type="ARBA" id="ARBA00023136"/>
    </source>
</evidence>
<organism evidence="8 9">
    <name type="scientific">Enterococcus saigonensis</name>
    <dbReference type="NCBI Taxonomy" id="1805431"/>
    <lineage>
        <taxon>Bacteria</taxon>
        <taxon>Bacillati</taxon>
        <taxon>Bacillota</taxon>
        <taxon>Bacilli</taxon>
        <taxon>Lactobacillales</taxon>
        <taxon>Enterococcaceae</taxon>
        <taxon>Enterococcus</taxon>
    </lineage>
</organism>
<keyword evidence="2" id="KW-1003">Cell membrane</keyword>